<sequence length="351" mass="38673">MIPNTPWLKTVSQFDDEAIASVAVRLAPMGRIDADKLLRLHLDMPWESVSAIAGKPEAVAELAALGSFDLQRLSIGAYKIFKDRIEFLGRELPVGWFLPERRRVAPARLAADGNDARIRNRWLVSAFPCDVESGEVLLDRCPSCINLLGWRNMTNVWSCQICDFDMRTARPKACPHEIVAAAKELADYIFDYDLRLPGPLGDLSSVDILKLSGWMAYFRAIPQELFLGITVKNAAAGFSQLKRWPCSFDEIVLDLLGASTAADLAVGDTISRYKAAAGIMASIDRLPSLNARDILKSRLMELLHLGHGFAEAFLNVTEPVLPLGLAISGLDRRRSSKAARAKTDRGLIPSD</sequence>
<dbReference type="EMBL" id="CP044543">
    <property type="protein sequence ID" value="QFI76842.1"/>
    <property type="molecule type" value="Genomic_DNA"/>
</dbReference>
<feature type="domain" description="TniQ" evidence="1">
    <location>
        <begin position="11"/>
        <end position="129"/>
    </location>
</feature>
<reference evidence="3" key="1">
    <citation type="submission" date="2018-04" db="EMBL/GenBank/DDBJ databases">
        <title>Genomes of Endosymbiotic and Endophytic Bradyrhizobium Publication status.</title>
        <authorList>
            <person name="Guha S."/>
            <person name="Jorrin B."/>
            <person name="Sarkar M."/>
            <person name="Poole P.S."/>
            <person name="DasGupta M."/>
        </authorList>
    </citation>
    <scope>NUCLEOTIDE SEQUENCE</scope>
    <source>
        <strain evidence="3">WBOS16</strain>
    </source>
</reference>
<dbReference type="Proteomes" id="UP001058872">
    <property type="component" value="Chromosome"/>
</dbReference>
<dbReference type="AlphaFoldDB" id="A0A5P6PER3"/>
<evidence type="ECO:0000259" key="1">
    <source>
        <dbReference type="Pfam" id="PF06527"/>
    </source>
</evidence>
<dbReference type="InterPro" id="IPR009492">
    <property type="entry name" value="TniQ"/>
</dbReference>
<organism evidence="2 4">
    <name type="scientific">Bradyrhizobium betae</name>
    <dbReference type="NCBI Taxonomy" id="244734"/>
    <lineage>
        <taxon>Bacteria</taxon>
        <taxon>Pseudomonadati</taxon>
        <taxon>Pseudomonadota</taxon>
        <taxon>Alphaproteobacteria</taxon>
        <taxon>Hyphomicrobiales</taxon>
        <taxon>Nitrobacteraceae</taxon>
        <taxon>Bradyrhizobium</taxon>
    </lineage>
</organism>
<dbReference type="RefSeq" id="WP_028136468.1">
    <property type="nucleotide sequence ID" value="NZ_CP028989.1"/>
</dbReference>
<dbReference type="KEGG" id="bbet:F8237_33250"/>
<dbReference type="EMBL" id="CP028989">
    <property type="protein sequence ID" value="UUO67320.1"/>
    <property type="molecule type" value="Genomic_DNA"/>
</dbReference>
<evidence type="ECO:0000313" key="4">
    <source>
        <dbReference type="Proteomes" id="UP000325641"/>
    </source>
</evidence>
<accession>A0A5P6PER3</accession>
<evidence type="ECO:0000313" key="2">
    <source>
        <dbReference type="EMBL" id="QFI76842.1"/>
    </source>
</evidence>
<reference evidence="4" key="3">
    <citation type="submission" date="2019-10" db="EMBL/GenBank/DDBJ databases">
        <title>Complete Genome Sequence of Bradyrhizobium betae type strain PL7HG1T.</title>
        <authorList>
            <person name="Bromfield E.S.P."/>
            <person name="Cloutier S."/>
        </authorList>
    </citation>
    <scope>NUCLEOTIDE SEQUENCE [LARGE SCALE GENOMIC DNA]</scope>
    <source>
        <strain evidence="4">PL7HG1</strain>
    </source>
</reference>
<dbReference type="OrthoDB" id="7872036at2"/>
<gene>
    <name evidence="3" type="ORF">DCM83_20355</name>
    <name evidence="2" type="ORF">F8237_33250</name>
</gene>
<reference evidence="2" key="2">
    <citation type="journal article" date="2019" name="Microbiol. Resour. Announc.">
        <title>Analysis of the Complete Genome Sequence of the Widely Studied Strain Bradyrhizobium betae PL7HG1(T) Reveals the Presence of Photosynthesis Genes and a Putative Plasmid.</title>
        <authorList>
            <person name="Cloutier S."/>
            <person name="Bromfield E.S.P."/>
        </authorList>
    </citation>
    <scope>NUCLEOTIDE SEQUENCE</scope>
    <source>
        <strain evidence="2">PL7HG1</strain>
    </source>
</reference>
<evidence type="ECO:0000313" key="3">
    <source>
        <dbReference type="EMBL" id="UUO67320.1"/>
    </source>
</evidence>
<dbReference type="Pfam" id="PF06527">
    <property type="entry name" value="TniQ"/>
    <property type="match status" value="1"/>
</dbReference>
<proteinExistence type="predicted"/>
<dbReference type="Proteomes" id="UP000325641">
    <property type="component" value="Chromosome"/>
</dbReference>
<protein>
    <recommendedName>
        <fullName evidence="1">TniQ domain-containing protein</fullName>
    </recommendedName>
</protein>
<name>A0A5P6PER3_9BRAD</name>